<dbReference type="AlphaFoldDB" id="A0A9Q4HYI1"/>
<dbReference type="Proteomes" id="UP001079535">
    <property type="component" value="Unassembled WGS sequence"/>
</dbReference>
<accession>A0A9Q4HYI1</accession>
<evidence type="ECO:0000313" key="1">
    <source>
        <dbReference type="EMBL" id="MCZ0669107.1"/>
    </source>
</evidence>
<sequence>MSSITTTVARQYRLQEWASQIRECQRRPQNLTVKDWCVQHQITVANYYYRLRQVREACLEGMTSEVEPQSVVAVPAALMERASSTSDSCTLEIKINSMRVCVSENTSPNLLKMVLQVAADVK</sequence>
<name>A0A9Q4HYI1_MEDGN</name>
<proteinExistence type="predicted"/>
<organism evidence="1 2">
    <name type="scientific">Mediterraneibacter gnavus</name>
    <name type="common">Ruminococcus gnavus</name>
    <dbReference type="NCBI Taxonomy" id="33038"/>
    <lineage>
        <taxon>Bacteria</taxon>
        <taxon>Bacillati</taxon>
        <taxon>Bacillota</taxon>
        <taxon>Clostridia</taxon>
        <taxon>Lachnospirales</taxon>
        <taxon>Lachnospiraceae</taxon>
        <taxon>Mediterraneibacter</taxon>
    </lineage>
</organism>
<evidence type="ECO:0000313" key="2">
    <source>
        <dbReference type="Proteomes" id="UP001079535"/>
    </source>
</evidence>
<dbReference type="RefSeq" id="WP_101875256.1">
    <property type="nucleotide sequence ID" value="NZ_CAXULC010000041.1"/>
</dbReference>
<dbReference type="EMBL" id="JAPRAY010000038">
    <property type="protein sequence ID" value="MCZ0669107.1"/>
    <property type="molecule type" value="Genomic_DNA"/>
</dbReference>
<protein>
    <submittedName>
        <fullName evidence="1">IS66 family insertion sequence element accessory protein TnpB</fullName>
    </submittedName>
</protein>
<gene>
    <name evidence="1" type="ORF">OZZ17_16575</name>
</gene>
<comment type="caution">
    <text evidence="1">The sequence shown here is derived from an EMBL/GenBank/DDBJ whole genome shotgun (WGS) entry which is preliminary data.</text>
</comment>
<reference evidence="1" key="1">
    <citation type="submission" date="2022-11" db="EMBL/GenBank/DDBJ databases">
        <title>Temperate bacteriophages infecting mucin-degrading bacterium Ruminococcus gnavus from the human gut.</title>
        <authorList>
            <person name="Buttimer C."/>
        </authorList>
    </citation>
    <scope>NUCLEOTIDE SEQUENCE</scope>
    <source>
        <strain evidence="1">CCUG 49994</strain>
    </source>
</reference>